<dbReference type="AlphaFoldDB" id="A0A2S0NBX5"/>
<accession>A0A2S0NBX5</accession>
<evidence type="ECO:0000313" key="2">
    <source>
        <dbReference type="Proteomes" id="UP000237889"/>
    </source>
</evidence>
<dbReference type="Proteomes" id="UP000237889">
    <property type="component" value="Chromosome"/>
</dbReference>
<name>A0A2S0NBX5_9HYPH</name>
<dbReference type="KEGG" id="phr:C6569_10420"/>
<reference evidence="1 2" key="1">
    <citation type="submission" date="2018-03" db="EMBL/GenBank/DDBJ databases">
        <title>Genome sequencing of Phreatobacter sp.</title>
        <authorList>
            <person name="Kim S.-J."/>
            <person name="Heo J."/>
            <person name="Kwon S.-W."/>
        </authorList>
    </citation>
    <scope>NUCLEOTIDE SEQUENCE [LARGE SCALE GENOMIC DNA]</scope>
    <source>
        <strain evidence="1 2">S-12</strain>
    </source>
</reference>
<dbReference type="RefSeq" id="WP_106748784.1">
    <property type="nucleotide sequence ID" value="NZ_CP027668.1"/>
</dbReference>
<proteinExistence type="predicted"/>
<evidence type="ECO:0000313" key="1">
    <source>
        <dbReference type="EMBL" id="AVO45443.1"/>
    </source>
</evidence>
<dbReference type="EMBL" id="CP027668">
    <property type="protein sequence ID" value="AVO45443.1"/>
    <property type="molecule type" value="Genomic_DNA"/>
</dbReference>
<keyword evidence="2" id="KW-1185">Reference proteome</keyword>
<organism evidence="1 2">
    <name type="scientific">Phreatobacter cathodiphilus</name>
    <dbReference type="NCBI Taxonomy" id="1868589"/>
    <lineage>
        <taxon>Bacteria</taxon>
        <taxon>Pseudomonadati</taxon>
        <taxon>Pseudomonadota</taxon>
        <taxon>Alphaproteobacteria</taxon>
        <taxon>Hyphomicrobiales</taxon>
        <taxon>Phreatobacteraceae</taxon>
        <taxon>Phreatobacter</taxon>
    </lineage>
</organism>
<protein>
    <submittedName>
        <fullName evidence="1">Uncharacterized protein</fullName>
    </submittedName>
</protein>
<dbReference type="OrthoDB" id="9844077at2"/>
<gene>
    <name evidence="1" type="ORF">C6569_10420</name>
</gene>
<sequence length="112" mass="11503">MVASLGASAWDTMQSFRTSRSYGAAQGMANASAMASQIFGADPSTNAALAVFGVDTGNADSLFATTNEGLEASMTIAMARAAWAKDTPSKADEVTDKALNGDGLGEMFDFFA</sequence>